<dbReference type="PANTHER" id="PTHR40077">
    <property type="entry name" value="MEMBRANE PROTEIN-RELATED"/>
    <property type="match status" value="1"/>
</dbReference>
<dbReference type="Proteomes" id="UP001500713">
    <property type="component" value="Unassembled WGS sequence"/>
</dbReference>
<feature type="transmembrane region" description="Helical" evidence="6">
    <location>
        <begin position="50"/>
        <end position="67"/>
    </location>
</feature>
<evidence type="ECO:0000259" key="7">
    <source>
        <dbReference type="Pfam" id="PF12823"/>
    </source>
</evidence>
<evidence type="ECO:0000256" key="4">
    <source>
        <dbReference type="ARBA" id="ARBA00022989"/>
    </source>
</evidence>
<keyword evidence="3 6" id="KW-0812">Transmembrane</keyword>
<gene>
    <name evidence="8" type="ORF">GCM10009096_02170</name>
</gene>
<reference evidence="8 9" key="1">
    <citation type="journal article" date="2019" name="Int. J. Syst. Evol. Microbiol.">
        <title>The Global Catalogue of Microorganisms (GCM) 10K type strain sequencing project: providing services to taxonomists for standard genome sequencing and annotation.</title>
        <authorList>
            <consortium name="The Broad Institute Genomics Platform"/>
            <consortium name="The Broad Institute Genome Sequencing Center for Infectious Disease"/>
            <person name="Wu L."/>
            <person name="Ma J."/>
        </authorList>
    </citation>
    <scope>NUCLEOTIDE SEQUENCE [LARGE SCALE GENOMIC DNA]</scope>
    <source>
        <strain evidence="8 9">JCM 14162</strain>
    </source>
</reference>
<keyword evidence="9" id="KW-1185">Reference proteome</keyword>
<name>A0ABN1A1G2_9SPHN</name>
<sequence length="115" mass="12890">MSSEIEISKHQELTPFFRASARFEGVTLILLMCVAVPLKNLTSLPNLTGVVGPFHGLAFLLFLYAVVESWAAGDLPLRWVLAALSACLLPGGTFALLHFYNRRRTRQQFEERQNV</sequence>
<evidence type="ECO:0000256" key="5">
    <source>
        <dbReference type="ARBA" id="ARBA00023136"/>
    </source>
</evidence>
<proteinExistence type="predicted"/>
<dbReference type="EMBL" id="BAAAEM010000002">
    <property type="protein sequence ID" value="GAA0465186.1"/>
    <property type="molecule type" value="Genomic_DNA"/>
</dbReference>
<comment type="caution">
    <text evidence="8">The sequence shown here is derived from an EMBL/GenBank/DDBJ whole genome shotgun (WGS) entry which is preliminary data.</text>
</comment>
<dbReference type="NCBIfam" id="TIGR03954">
    <property type="entry name" value="integ_memb_HG"/>
    <property type="match status" value="1"/>
</dbReference>
<evidence type="ECO:0000256" key="3">
    <source>
        <dbReference type="ARBA" id="ARBA00022692"/>
    </source>
</evidence>
<keyword evidence="5 6" id="KW-0472">Membrane</keyword>
<keyword evidence="4 6" id="KW-1133">Transmembrane helix</keyword>
<dbReference type="PANTHER" id="PTHR40077:SF1">
    <property type="entry name" value="MEMBRANE PROTEIN"/>
    <property type="match status" value="1"/>
</dbReference>
<feature type="transmembrane region" description="Helical" evidence="6">
    <location>
        <begin position="20"/>
        <end position="38"/>
    </location>
</feature>
<protein>
    <recommendedName>
        <fullName evidence="7">DUF3817 domain-containing protein</fullName>
    </recommendedName>
</protein>
<evidence type="ECO:0000256" key="6">
    <source>
        <dbReference type="SAM" id="Phobius"/>
    </source>
</evidence>
<dbReference type="Pfam" id="PF12823">
    <property type="entry name" value="DUF3817"/>
    <property type="match status" value="1"/>
</dbReference>
<feature type="domain" description="DUF3817" evidence="7">
    <location>
        <begin position="16"/>
        <end position="98"/>
    </location>
</feature>
<dbReference type="InterPro" id="IPR023845">
    <property type="entry name" value="DUF3817_TM"/>
</dbReference>
<evidence type="ECO:0000313" key="9">
    <source>
        <dbReference type="Proteomes" id="UP001500713"/>
    </source>
</evidence>
<comment type="subcellular location">
    <subcellularLocation>
        <location evidence="1">Cell membrane</location>
        <topology evidence="1">Multi-pass membrane protein</topology>
    </subcellularLocation>
</comment>
<accession>A0ABN1A1G2</accession>
<organism evidence="8 9">
    <name type="scientific">Parasphingorhabdus litoris</name>
    <dbReference type="NCBI Taxonomy" id="394733"/>
    <lineage>
        <taxon>Bacteria</taxon>
        <taxon>Pseudomonadati</taxon>
        <taxon>Pseudomonadota</taxon>
        <taxon>Alphaproteobacteria</taxon>
        <taxon>Sphingomonadales</taxon>
        <taxon>Sphingomonadaceae</taxon>
        <taxon>Parasphingorhabdus</taxon>
    </lineage>
</organism>
<keyword evidence="2" id="KW-1003">Cell membrane</keyword>
<evidence type="ECO:0000256" key="2">
    <source>
        <dbReference type="ARBA" id="ARBA00022475"/>
    </source>
</evidence>
<evidence type="ECO:0000313" key="8">
    <source>
        <dbReference type="EMBL" id="GAA0465186.1"/>
    </source>
</evidence>
<evidence type="ECO:0000256" key="1">
    <source>
        <dbReference type="ARBA" id="ARBA00004651"/>
    </source>
</evidence>
<dbReference type="RefSeq" id="WP_407673709.1">
    <property type="nucleotide sequence ID" value="NZ_BAAAEM010000002.1"/>
</dbReference>
<feature type="transmembrane region" description="Helical" evidence="6">
    <location>
        <begin position="79"/>
        <end position="100"/>
    </location>
</feature>